<dbReference type="Proteomes" id="UP000885822">
    <property type="component" value="Unassembled WGS sequence"/>
</dbReference>
<dbReference type="CDD" id="cd04179">
    <property type="entry name" value="DPM_DPG-synthase_like"/>
    <property type="match status" value="1"/>
</dbReference>
<dbReference type="AlphaFoldDB" id="A0A831K3Z9"/>
<accession>A0A831K3Z9</accession>
<dbReference type="InterPro" id="IPR029044">
    <property type="entry name" value="Nucleotide-diphossugar_trans"/>
</dbReference>
<name>A0A831K3Z9_9GAMM</name>
<gene>
    <name evidence="2" type="ORF">ENG92_00070</name>
</gene>
<evidence type="ECO:0000313" key="2">
    <source>
        <dbReference type="EMBL" id="HDK37401.1"/>
    </source>
</evidence>
<dbReference type="Gene3D" id="3.90.550.10">
    <property type="entry name" value="Spore Coat Polysaccharide Biosynthesis Protein SpsA, Chain A"/>
    <property type="match status" value="1"/>
</dbReference>
<feature type="domain" description="Glycosyltransferase 2-like" evidence="1">
    <location>
        <begin position="6"/>
        <end position="123"/>
    </location>
</feature>
<dbReference type="InterPro" id="IPR001173">
    <property type="entry name" value="Glyco_trans_2-like"/>
</dbReference>
<dbReference type="PANTHER" id="PTHR48090:SF7">
    <property type="entry name" value="RFBJ PROTEIN"/>
    <property type="match status" value="1"/>
</dbReference>
<dbReference type="SUPFAM" id="SSF53448">
    <property type="entry name" value="Nucleotide-diphospho-sugar transferases"/>
    <property type="match status" value="1"/>
</dbReference>
<comment type="caution">
    <text evidence="2">The sequence shown here is derived from an EMBL/GenBank/DDBJ whole genome shotgun (WGS) entry which is preliminary data.</text>
</comment>
<dbReference type="PANTHER" id="PTHR48090">
    <property type="entry name" value="UNDECAPRENYL-PHOSPHATE 4-DEOXY-4-FORMAMIDO-L-ARABINOSE TRANSFERASE-RELATED"/>
    <property type="match status" value="1"/>
</dbReference>
<protein>
    <submittedName>
        <fullName evidence="2">Glycosyltransferase family 2 protein</fullName>
    </submittedName>
</protein>
<evidence type="ECO:0000259" key="1">
    <source>
        <dbReference type="Pfam" id="PF00535"/>
    </source>
</evidence>
<dbReference type="Pfam" id="PF00535">
    <property type="entry name" value="Glycos_transf_2"/>
    <property type="match status" value="1"/>
</dbReference>
<organism evidence="2">
    <name type="scientific">Thiolapillus brandeum</name>
    <dbReference type="NCBI Taxonomy" id="1076588"/>
    <lineage>
        <taxon>Bacteria</taxon>
        <taxon>Pseudomonadati</taxon>
        <taxon>Pseudomonadota</taxon>
        <taxon>Gammaproteobacteria</taxon>
        <taxon>Chromatiales</taxon>
        <taxon>Sedimenticolaceae</taxon>
        <taxon>Thiolapillus</taxon>
    </lineage>
</organism>
<dbReference type="InterPro" id="IPR050256">
    <property type="entry name" value="Glycosyltransferase_2"/>
</dbReference>
<dbReference type="EMBL" id="DRCV01000004">
    <property type="protein sequence ID" value="HDK37401.1"/>
    <property type="molecule type" value="Genomic_DNA"/>
</dbReference>
<feature type="non-terminal residue" evidence="2">
    <location>
        <position position="146"/>
    </location>
</feature>
<reference evidence="2" key="1">
    <citation type="journal article" date="2020" name="mSystems">
        <title>Genome- and Community-Level Interaction Insights into Carbon Utilization and Element Cycling Functions of Hydrothermarchaeota in Hydrothermal Sediment.</title>
        <authorList>
            <person name="Zhou Z."/>
            <person name="Liu Y."/>
            <person name="Xu W."/>
            <person name="Pan J."/>
            <person name="Luo Z.H."/>
            <person name="Li M."/>
        </authorList>
    </citation>
    <scope>NUCLEOTIDE SEQUENCE [LARGE SCALE GENOMIC DNA]</scope>
    <source>
        <strain evidence="2">HyVt-26</strain>
    </source>
</reference>
<sequence length="146" mass="15412">MIQTCSIILPAYNEAGVVGSVITGLQTSFPEAEILVVDDCSTDATAKEASDAGARVISHKYNMGNGAAIKTGTRHAKGDVLVFMDADGQHSAKDVQLLMDKIDEGYDLVIGARDAGSQANKRRLIGNGLLNRLASLLTGHKIEDLT</sequence>
<proteinExistence type="predicted"/>